<comment type="caution">
    <text evidence="16">The sequence shown here is derived from an EMBL/GenBank/DDBJ whole genome shotgun (WGS) entry which is preliminary data.</text>
</comment>
<feature type="coiled-coil region" evidence="11">
    <location>
        <begin position="2560"/>
        <end position="2587"/>
    </location>
</feature>
<dbReference type="InterPro" id="IPR016024">
    <property type="entry name" value="ARM-type_fold"/>
</dbReference>
<keyword evidence="17" id="KW-1185">Reference proteome</keyword>
<sequence length="3716" mass="413318">MEGVDEEEQQQQLQQVRGVISVALGKSSSSSSSSESLRLGAIKSLHRLILYNPNTLLLSHSPSFLFHSLSQLLSNHFLSHPVRHSAATAYGALCAVLCSIPVTSNARHDLLVDRFINWALPLLKNVTSSDGSSELALESLREFLSVGDVGATELYSFPILQACQQLLEDDRISLHLLQPLLGVLTIISLKFFRCFQPHFVDIVDVLLGWAMVPDLADSNRSVIFSSFLQFQKYWVVNLQFPIGLLSKFLGDMDMLLKDDSPGTPQQFKRLLALFSCFSTVLQSTASGLLEMNLLEQIIEPLIKMIPQLLWCLSLLGRKFGWSIWIEDSWRCLTLLAEILGEKFCIFYPLALDVLTQSLDVNGSAKPMGDGILTSFHIHGVLKTNLQLLSLQKLGLLPSSVCKILQWDAPISQLRLHPNHLVTASSAATYVFLLQHGNDEVVEHSINCLFHELGLLNGIVLKDLGNEDVVNCPPSSDAYSKLELSAFIKFDVKVLLSCVCLGKEDSLFPQSDTASSLLKRSVKVASFLMTNLWPLYSSVQSFVELQVTILEALGRVTSVELLSRCSIELCSIEKTNDVCMNLSIVTPKFWGIAIDHLNKYISILLKALDINSPLAVKINALDWVCMYCDDMTRISERLGGNILHCEDSGYNSAVCTLVSSVFSAAFDREPKVRLEVATVFGSILRAKLVHPKHFYQMSEFILEKIGDPDANIKNAFVRRLSLFLPVAIYLFGSSDGGMVTTARFNFCKIGSRAGLHWRHVFALKQLPQRLQPQQLVSILSYISQRWKAPLFSWIQRLILHCNSVKDSNQSPVEEASSCDDNSLWMDVILEADVLERTSLVNNIAGVWWAIHEAARYCTTTRLRTNLGGPTQTFAALERMLLDVAHMLQLVTEHNDGGLSIMGSHGTRLLPMRLLLDFVEALKKNVYNAYEGSSVLPCASRQSSLFFRANKKVCEEWFSRICEPMMNAGLALQCHDAVVHYCSLRLQELRISVVSTSREKSRVQMTDNQHIKSAGDVMNIVRHMALALSKKHESAALIGLQKWVHLTFSSLLDESLKDAKDNPISGPFSWITGLVHQADGAYEKAAAFFTHLLQTEEFLSSMGADGIQFTIERVIESYAAVSDWRSLDSWLLELHNLRAKHAGKSYSGALTTTGNEINAIHALAHFDEGDIQAAWASLDLTPKSSSELTLDPKLALQRSEQMLLQALLCKAEGKLVLVQDELQKAKSMLDEILTVLPLDGFPEAVPFAIHLHCIDALEEECGFNKLLGKPPSSESFVNSLLQAAHQPMSVVQQDCNPWLKLFRVYRTILPASAATLELCKNLMGLARKQGNLGLANHFKNCLRDQINSGLEISNHQFLISSVTYEEILLMYAENKFMDAFAHMWSYVKSSFLSLQCVDSVVADNRLMAKACLKFSNWLKQDYTDFNVENVVVDVVTDFNQSRGGNESLTEECTTSKPSTLLVVEEITGIAAKLATRLCPTMGKSWISYASWCFSQAKESIFPSHDTVLHSCSLPPLLVSELLPKRFSLTEDEISRVRSIISQLLFAKDITEGKEMHPWVELADDLINFNHATTLVDKVVKVIETAAGAPGVENFACESLPAAVSSQLFRTLLDENVHTEEDITKSSLNDLVDIWWSLRRRRVSLFGHAAHGFIQYLSYSSSKVSGSPPTGHDSKSFSQKNSSLILRATLYILHILLNYGLELKDTLEPALSAVPLSPWQEVTPQLFARLGSHPEPKTRKQLEGLVMMLAKSTPWSVIYPTLVDVNASDDRPAEELQHILDCLMKLYPRLVQDVKLMIYELGNVTVLWEELWLSTLQDLHGDVMRRMNLLKEEAARISENITLSHSEKIKINASKYSAMMAPIVVALERRLSLISKKPETPHEKWFQNEYKEPIKLAISAFKNPPASASSLGDVWRPFDSIAASLASYQRKSAVTLEEVAPQLARLSSSDVPMPGLETQFMLSESERDFGSSSLGIVTIASFSEQVTILSTKTKPKKLVILGSDGGKYTYLLKGREDLRLDARIMQLLQAVNSFIHSHPETRSRSIGIRYYSVTPISGRAGLIQWVDNVVSVYSTFKSWQQRDQLAQLLAAGGGNVKNTVPQPVPRPSDMFYGKIIPALKEKGIKRVISRRDWPHEVKLKVLLDLMKQTPRQLLHQELWCASESFRAFSSKLKRYSGSLAAMSMVGHILGLGDRHLDNILIDFFTGDIVHIDYNVCFDKGHRLKVPEIVPFRLTQILEAALGLTGLEGVFRTNCEAVLGVLRRNKDILLMLLEVFVWDPLVEWTRGDFHDDAAIGGEERKGMELAVSLSLFASRVQEIRVPLQEHHDLLLSTAPAVESAFGRFLNILNRYELVSANYFRADQERSTLVLHETSAKSIVAEATSLSEKTRALYEVQAQEFAQAKATVAEKALEASTWLEQHGRFLDALRNDIIPEIKTGITLSGMEDALSLTSAVSVAGVPLTVVPEPTQAQCLEIDREISQLICELDHGVSSAVTYLRAYSVALQSFLPLNYLATSPVHSWAQILQSSINTLSLDMLSLAHRQAGELVANMHGGSVDYVRRNRDDLCLKSKKYALEMEKLEEEYAGLVNSIGSEAELKAKDRLLSAFWKYMQLSDFTRNDDPFPSLPPMQFKHESSRDAKGEHNVKREKTLLVLCGALCSLFDDVKDKITEIFSESATAAFVDSMQQLNFGTVYSALEEQIEKCVLAVDFFNQLQHSGSSGTGSSDTEVSKENWASIFKATLVSCADLILHMGEGVLPELVKSIVLIDSEVMDAFGALSNIRGSVESALEQLVEVEVEKDSLEELEKGYFFKVDLITEQQLALEEAAMQGRDHLSWEEAEELASQEEACRAQLDQLHLSWNQKDTQSSSLIKREADIKDGLLSLEQHLSLLGSEEERVVHGFRSKALLSTLGRPFSKLESLDKAILDCCGASFRQNNSLSQAKFLSSGCQMSEYIWKFKGLLDGREFFAWKVAVMDLILDLTIHDVSSCADLTFGMDQLVDAIKKKLVVQLQVVMSQYIKERIALTFFHCLTKETEHLKKQIEALRELGYHGGLKNDATTVKRVKVMLEEYCNAHETVRAARSAASLMKKQISELKEAIRKTTHEIIQMEWMHDSTLVPTQDSRVIAHKFLETDDMYHLVLDLSRPKFLERLRFAASKIASSLECLQSSERTSSTAEGQLERAMNWACGGPNSSMSSNSSCKVSGIPLQFHDRLKRRRQLLSEVQEKATDIMKVAMSILEFEISRDGTLCSLGEVFPISTGDGRAWQQSYLNALTRLEVTFHSYARAEQECNFAQSSLEAASSGLYSASNELSVASLKAKSASGDLQSTLLQMRDCASEVSVSLSAFSHVARGHTALTSECGSMLEEVLAISNGLHDVHNLGKEAAAMHRSLMDSISKASEIIFPLESVLSKDVTAMTDAMSKEREDKAGISPIHGQAIYQSYCTRTKEAFQAFKPLVPSLMSSAKELYSLLTKLAQTASLHAGNLHKVVGGIEGNLEASSQHVTLSRDDMSDSVSDFGDVGRGLLSDFDGEMDDTESGVSFSPTEDKGWISPPDSIYSSSTGVSIISGETSSSNSLSFQKDEMEDRDGADAIYSNSQPHDPSDGVCSVLSRDERREMLKEEELEVTLEVGDEATSSSRLGAVSETQAGQQLKNESARATTGKNAFAMSVLRRVEMKLDGLDISENRELSTMEQVDYLLKQATSVDNLCNMYEGWTPWI</sequence>
<protein>
    <recommendedName>
        <fullName evidence="2">non-specific serine/threonine protein kinase</fullName>
        <ecNumber evidence="2">2.7.11.1</ecNumber>
    </recommendedName>
</protein>
<dbReference type="PROSITE" id="PS50290">
    <property type="entry name" value="PI3_4_KINASE_3"/>
    <property type="match status" value="1"/>
</dbReference>
<dbReference type="EMBL" id="JBDFQZ010000011">
    <property type="protein sequence ID" value="KAK9677884.1"/>
    <property type="molecule type" value="Genomic_DNA"/>
</dbReference>
<feature type="coiled-coil region" evidence="11">
    <location>
        <begin position="3075"/>
        <end position="3102"/>
    </location>
</feature>
<dbReference type="FunFam" id="1.10.1070.11:FF:000023">
    <property type="entry name" value="serine/threonine-protein kinase SMG1 isoform X1"/>
    <property type="match status" value="1"/>
</dbReference>
<dbReference type="Pfam" id="PF02260">
    <property type="entry name" value="FATC"/>
    <property type="match status" value="1"/>
</dbReference>
<evidence type="ECO:0000313" key="17">
    <source>
        <dbReference type="Proteomes" id="UP001443914"/>
    </source>
</evidence>
<evidence type="ECO:0000256" key="4">
    <source>
        <dbReference type="ARBA" id="ARBA00022679"/>
    </source>
</evidence>
<dbReference type="FunFam" id="3.30.1010.10:FF:000029">
    <property type="entry name" value="Serine/threonine-protein kinase SMG1"/>
    <property type="match status" value="1"/>
</dbReference>
<dbReference type="Proteomes" id="UP001443914">
    <property type="component" value="Unassembled WGS sequence"/>
</dbReference>
<keyword evidence="8" id="KW-0866">Nonsense-mediated mRNA decay</keyword>
<dbReference type="PROSITE" id="PS51189">
    <property type="entry name" value="FAT"/>
    <property type="match status" value="1"/>
</dbReference>
<evidence type="ECO:0000256" key="3">
    <source>
        <dbReference type="ARBA" id="ARBA00022527"/>
    </source>
</evidence>
<evidence type="ECO:0000256" key="7">
    <source>
        <dbReference type="ARBA" id="ARBA00022840"/>
    </source>
</evidence>
<evidence type="ECO:0000259" key="13">
    <source>
        <dbReference type="PROSITE" id="PS50290"/>
    </source>
</evidence>
<evidence type="ECO:0000256" key="1">
    <source>
        <dbReference type="ARBA" id="ARBA00011031"/>
    </source>
</evidence>
<feature type="region of interest" description="Disordered" evidence="12">
    <location>
        <begin position="3523"/>
        <end position="3552"/>
    </location>
</feature>
<dbReference type="InterPro" id="IPR000403">
    <property type="entry name" value="PI3/4_kinase_cat_dom"/>
</dbReference>
<dbReference type="PANTHER" id="PTHR11139">
    <property type="entry name" value="ATAXIA TELANGIECTASIA MUTATED ATM -RELATED"/>
    <property type="match status" value="1"/>
</dbReference>
<dbReference type="GO" id="GO:0005634">
    <property type="term" value="C:nucleus"/>
    <property type="evidence" value="ECO:0007669"/>
    <property type="project" value="TreeGrafter"/>
</dbReference>
<dbReference type="GO" id="GO:0004674">
    <property type="term" value="F:protein serine/threonine kinase activity"/>
    <property type="evidence" value="ECO:0007669"/>
    <property type="project" value="UniProtKB-KW"/>
</dbReference>
<evidence type="ECO:0000313" key="16">
    <source>
        <dbReference type="EMBL" id="KAK9677883.1"/>
    </source>
</evidence>
<dbReference type="EC" id="2.7.11.1" evidence="2"/>
<evidence type="ECO:0000256" key="2">
    <source>
        <dbReference type="ARBA" id="ARBA00012513"/>
    </source>
</evidence>
<comment type="catalytic activity">
    <reaction evidence="9">
        <text>L-threonyl-[protein] + ATP = O-phospho-L-threonyl-[protein] + ADP + H(+)</text>
        <dbReference type="Rhea" id="RHEA:46608"/>
        <dbReference type="Rhea" id="RHEA-COMP:11060"/>
        <dbReference type="Rhea" id="RHEA-COMP:11605"/>
        <dbReference type="ChEBI" id="CHEBI:15378"/>
        <dbReference type="ChEBI" id="CHEBI:30013"/>
        <dbReference type="ChEBI" id="CHEBI:30616"/>
        <dbReference type="ChEBI" id="CHEBI:61977"/>
        <dbReference type="ChEBI" id="CHEBI:456216"/>
        <dbReference type="EC" id="2.7.11.1"/>
    </reaction>
</comment>
<feature type="domain" description="PI3K/PI4K catalytic" evidence="13">
    <location>
        <begin position="1979"/>
        <end position="2320"/>
    </location>
</feature>
<organism evidence="16 17">
    <name type="scientific">Saponaria officinalis</name>
    <name type="common">Common soapwort</name>
    <name type="synonym">Lychnis saponaria</name>
    <dbReference type="NCBI Taxonomy" id="3572"/>
    <lineage>
        <taxon>Eukaryota</taxon>
        <taxon>Viridiplantae</taxon>
        <taxon>Streptophyta</taxon>
        <taxon>Embryophyta</taxon>
        <taxon>Tracheophyta</taxon>
        <taxon>Spermatophyta</taxon>
        <taxon>Magnoliopsida</taxon>
        <taxon>eudicotyledons</taxon>
        <taxon>Gunneridae</taxon>
        <taxon>Pentapetalae</taxon>
        <taxon>Caryophyllales</taxon>
        <taxon>Caryophyllaceae</taxon>
        <taxon>Caryophylleae</taxon>
        <taxon>Saponaria</taxon>
    </lineage>
</organism>
<accession>A0AAW1HNT6</accession>
<comment type="similarity">
    <text evidence="1">Belongs to the PI3/PI4-kinase family.</text>
</comment>
<keyword evidence="5" id="KW-0547">Nucleotide-binding</keyword>
<dbReference type="Gene3D" id="1.10.1070.11">
    <property type="entry name" value="Phosphatidylinositol 3-/4-kinase, catalytic domain"/>
    <property type="match status" value="1"/>
</dbReference>
<evidence type="ECO:0000256" key="10">
    <source>
        <dbReference type="ARBA" id="ARBA00048679"/>
    </source>
</evidence>
<dbReference type="EMBL" id="JBDFQZ010000011">
    <property type="protein sequence ID" value="KAK9677883.1"/>
    <property type="molecule type" value="Genomic_DNA"/>
</dbReference>
<proteinExistence type="inferred from homology"/>
<dbReference type="CDD" id="cd05170">
    <property type="entry name" value="PIKKc_SMG1"/>
    <property type="match status" value="1"/>
</dbReference>
<feature type="domain" description="FATC" evidence="15">
    <location>
        <begin position="3684"/>
        <end position="3716"/>
    </location>
</feature>
<evidence type="ECO:0000256" key="9">
    <source>
        <dbReference type="ARBA" id="ARBA00047899"/>
    </source>
</evidence>
<dbReference type="InterPro" id="IPR018936">
    <property type="entry name" value="PI3/4_kinase_CS"/>
</dbReference>
<reference evidence="16 17" key="1">
    <citation type="submission" date="2024-03" db="EMBL/GenBank/DDBJ databases">
        <title>WGS assembly of Saponaria officinalis var. Norfolk2.</title>
        <authorList>
            <person name="Jenkins J."/>
            <person name="Shu S."/>
            <person name="Grimwood J."/>
            <person name="Barry K."/>
            <person name="Goodstein D."/>
            <person name="Schmutz J."/>
            <person name="Leebens-Mack J."/>
            <person name="Osbourn A."/>
        </authorList>
    </citation>
    <scope>NUCLEOTIDE SEQUENCE [LARGE SCALE GENOMIC DNA]</scope>
    <source>
        <strain evidence="17">cv. Norfolk2</strain>
        <strain evidence="16">JIC</strain>
        <tissue evidence="16">Leaf</tissue>
    </source>
</reference>
<dbReference type="GO" id="GO:0000184">
    <property type="term" value="P:nuclear-transcribed mRNA catabolic process, nonsense-mediated decay"/>
    <property type="evidence" value="ECO:0007669"/>
    <property type="project" value="UniProtKB-KW"/>
</dbReference>
<comment type="catalytic activity">
    <reaction evidence="10">
        <text>L-seryl-[protein] + ATP = O-phospho-L-seryl-[protein] + ADP + H(+)</text>
        <dbReference type="Rhea" id="RHEA:17989"/>
        <dbReference type="Rhea" id="RHEA-COMP:9863"/>
        <dbReference type="Rhea" id="RHEA-COMP:11604"/>
        <dbReference type="ChEBI" id="CHEBI:15378"/>
        <dbReference type="ChEBI" id="CHEBI:29999"/>
        <dbReference type="ChEBI" id="CHEBI:30616"/>
        <dbReference type="ChEBI" id="CHEBI:83421"/>
        <dbReference type="ChEBI" id="CHEBI:456216"/>
        <dbReference type="EC" id="2.7.11.1"/>
    </reaction>
</comment>
<dbReference type="InterPro" id="IPR036940">
    <property type="entry name" value="PI3/4_kinase_cat_sf"/>
</dbReference>
<keyword evidence="3" id="KW-0723">Serine/threonine-protein kinase</keyword>
<evidence type="ECO:0000256" key="5">
    <source>
        <dbReference type="ARBA" id="ARBA00022741"/>
    </source>
</evidence>
<dbReference type="InterPro" id="IPR014009">
    <property type="entry name" value="PIK_FAT"/>
</dbReference>
<dbReference type="Pfam" id="PF00454">
    <property type="entry name" value="PI3_PI4_kinase"/>
    <property type="match status" value="1"/>
</dbReference>
<dbReference type="SMART" id="SM01345">
    <property type="entry name" value="Rapamycin_bind"/>
    <property type="match status" value="1"/>
</dbReference>
<evidence type="ECO:0000256" key="8">
    <source>
        <dbReference type="ARBA" id="ARBA00023161"/>
    </source>
</evidence>
<evidence type="ECO:0000256" key="11">
    <source>
        <dbReference type="SAM" id="Coils"/>
    </source>
</evidence>
<dbReference type="PROSITE" id="PS00916">
    <property type="entry name" value="PI3_4_KINASE_2"/>
    <property type="match status" value="1"/>
</dbReference>
<dbReference type="InterPro" id="IPR050517">
    <property type="entry name" value="DDR_Repair_Kinase"/>
</dbReference>
<keyword evidence="6" id="KW-0418">Kinase</keyword>
<dbReference type="PANTHER" id="PTHR11139:SF71">
    <property type="entry name" value="SERINE_THREONINE-PROTEIN KINASE SMG1"/>
    <property type="match status" value="1"/>
</dbReference>
<keyword evidence="4" id="KW-0808">Transferase</keyword>
<dbReference type="SMART" id="SM00146">
    <property type="entry name" value="PI3Kc"/>
    <property type="match status" value="1"/>
</dbReference>
<feature type="domain" description="FAT" evidence="14">
    <location>
        <begin position="1147"/>
        <end position="1764"/>
    </location>
</feature>
<evidence type="ECO:0000256" key="12">
    <source>
        <dbReference type="SAM" id="MobiDB-lite"/>
    </source>
</evidence>
<dbReference type="InterPro" id="IPR011009">
    <property type="entry name" value="Kinase-like_dom_sf"/>
</dbReference>
<dbReference type="InterPro" id="IPR031559">
    <property type="entry name" value="SMG1"/>
</dbReference>
<keyword evidence="11" id="KW-0175">Coiled coil</keyword>
<keyword evidence="7" id="KW-0067">ATP-binding</keyword>
<dbReference type="SMART" id="SM01343">
    <property type="entry name" value="FATC"/>
    <property type="match status" value="1"/>
</dbReference>
<dbReference type="PROSITE" id="PS51190">
    <property type="entry name" value="FATC"/>
    <property type="match status" value="1"/>
</dbReference>
<evidence type="ECO:0000259" key="14">
    <source>
        <dbReference type="PROSITE" id="PS51189"/>
    </source>
</evidence>
<evidence type="ECO:0000256" key="6">
    <source>
        <dbReference type="ARBA" id="ARBA00022777"/>
    </source>
</evidence>
<dbReference type="Pfam" id="PF15785">
    <property type="entry name" value="SMG1"/>
    <property type="match status" value="1"/>
</dbReference>
<gene>
    <name evidence="16" type="ORF">RND81_11G174000</name>
</gene>
<dbReference type="SUPFAM" id="SSF56112">
    <property type="entry name" value="Protein kinase-like (PK-like)"/>
    <property type="match status" value="1"/>
</dbReference>
<dbReference type="SUPFAM" id="SSF48371">
    <property type="entry name" value="ARM repeat"/>
    <property type="match status" value="1"/>
</dbReference>
<name>A0AAW1HNT6_SAPOF</name>
<dbReference type="Gene3D" id="3.30.1010.10">
    <property type="entry name" value="Phosphatidylinositol 3-kinase Catalytic Subunit, Chain A, domain 4"/>
    <property type="match status" value="1"/>
</dbReference>
<evidence type="ECO:0000259" key="15">
    <source>
        <dbReference type="PROSITE" id="PS51190"/>
    </source>
</evidence>
<dbReference type="InterPro" id="IPR039414">
    <property type="entry name" value="SMG1_PIKKc"/>
</dbReference>
<dbReference type="GO" id="GO:0005524">
    <property type="term" value="F:ATP binding"/>
    <property type="evidence" value="ECO:0007669"/>
    <property type="project" value="UniProtKB-KW"/>
</dbReference>
<dbReference type="InterPro" id="IPR003152">
    <property type="entry name" value="FATC_dom"/>
</dbReference>